<keyword evidence="1" id="KW-1133">Transmembrane helix</keyword>
<feature type="transmembrane region" description="Helical" evidence="1">
    <location>
        <begin position="20"/>
        <end position="37"/>
    </location>
</feature>
<dbReference type="AlphaFoldDB" id="X1QZC7"/>
<evidence type="ECO:0000313" key="2">
    <source>
        <dbReference type="EMBL" id="GAI48639.1"/>
    </source>
</evidence>
<protein>
    <submittedName>
        <fullName evidence="2">Uncharacterized protein</fullName>
    </submittedName>
</protein>
<name>X1QZC7_9ZZZZ</name>
<accession>X1QZC7</accession>
<proteinExistence type="predicted"/>
<keyword evidence="1" id="KW-0472">Membrane</keyword>
<organism evidence="2">
    <name type="scientific">marine sediment metagenome</name>
    <dbReference type="NCBI Taxonomy" id="412755"/>
    <lineage>
        <taxon>unclassified sequences</taxon>
        <taxon>metagenomes</taxon>
        <taxon>ecological metagenomes</taxon>
    </lineage>
</organism>
<dbReference type="EMBL" id="BARV01039869">
    <property type="protein sequence ID" value="GAI48639.1"/>
    <property type="molecule type" value="Genomic_DNA"/>
</dbReference>
<reference evidence="2" key="1">
    <citation type="journal article" date="2014" name="Front. Microbiol.">
        <title>High frequency of phylogenetically diverse reductive dehalogenase-homologous genes in deep subseafloor sedimentary metagenomes.</title>
        <authorList>
            <person name="Kawai M."/>
            <person name="Futagami T."/>
            <person name="Toyoda A."/>
            <person name="Takaki Y."/>
            <person name="Nishi S."/>
            <person name="Hori S."/>
            <person name="Arai W."/>
            <person name="Tsubouchi T."/>
            <person name="Morono Y."/>
            <person name="Uchiyama I."/>
            <person name="Ito T."/>
            <person name="Fujiyama A."/>
            <person name="Inagaki F."/>
            <person name="Takami H."/>
        </authorList>
    </citation>
    <scope>NUCLEOTIDE SEQUENCE</scope>
    <source>
        <strain evidence="2">Expedition CK06-06</strain>
    </source>
</reference>
<keyword evidence="1" id="KW-0812">Transmembrane</keyword>
<evidence type="ECO:0000256" key="1">
    <source>
        <dbReference type="SAM" id="Phobius"/>
    </source>
</evidence>
<comment type="caution">
    <text evidence="2">The sequence shown here is derived from an EMBL/GenBank/DDBJ whole genome shotgun (WGS) entry which is preliminary data.</text>
</comment>
<gene>
    <name evidence="2" type="ORF">S06H3_60967</name>
</gene>
<sequence length="43" mass="4709">MNRRRIAEEGNPVKSGVTTVLFAILTGIGIAIGFHIVQSRKKE</sequence>